<keyword evidence="17" id="KW-1185">Reference proteome</keyword>
<accession>A0A067RI07</accession>
<name>A0A067RI07_ZOONE</name>
<evidence type="ECO:0000256" key="9">
    <source>
        <dbReference type="PIRSR" id="PIRSR630616-1"/>
    </source>
</evidence>
<dbReference type="InParanoid" id="A0A067RI07"/>
<dbReference type="CDD" id="cd14007">
    <property type="entry name" value="STKc_Aurora"/>
    <property type="match status" value="1"/>
</dbReference>
<evidence type="ECO:0000256" key="1">
    <source>
        <dbReference type="ARBA" id="ARBA00004214"/>
    </source>
</evidence>
<feature type="domain" description="Protein kinase" evidence="15">
    <location>
        <begin position="98"/>
        <end position="350"/>
    </location>
</feature>
<dbReference type="GO" id="GO:0030261">
    <property type="term" value="P:chromosome condensation"/>
    <property type="evidence" value="ECO:0007669"/>
    <property type="project" value="UniProtKB-ARBA"/>
</dbReference>
<feature type="binding site" evidence="10">
    <location>
        <begin position="227"/>
        <end position="228"/>
    </location>
    <ligand>
        <name>ATP</name>
        <dbReference type="ChEBI" id="CHEBI:30616"/>
    </ligand>
</feature>
<proteinExistence type="inferred from homology"/>
<dbReference type="GO" id="GO:0004674">
    <property type="term" value="F:protein serine/threonine kinase activity"/>
    <property type="evidence" value="ECO:0007669"/>
    <property type="project" value="UniProtKB-KW"/>
</dbReference>
<evidence type="ECO:0000256" key="13">
    <source>
        <dbReference type="RuleBase" id="RU000304"/>
    </source>
</evidence>
<evidence type="ECO:0000256" key="8">
    <source>
        <dbReference type="ARBA" id="ARBA00048679"/>
    </source>
</evidence>
<comment type="similarity">
    <text evidence="14">Belongs to the protein kinase superfamily. Ser/Thr protein kinase family. Aurora subfamily.</text>
</comment>
<keyword evidence="6 10" id="KW-0067">ATP-binding</keyword>
<evidence type="ECO:0000256" key="5">
    <source>
        <dbReference type="ARBA" id="ARBA00022777"/>
    </source>
</evidence>
<keyword evidence="3 14" id="KW-0808">Transferase</keyword>
<dbReference type="PROSITE" id="PS00108">
    <property type="entry name" value="PROTEIN_KINASE_ST"/>
    <property type="match status" value="1"/>
</dbReference>
<evidence type="ECO:0000256" key="7">
    <source>
        <dbReference type="ARBA" id="ARBA00047899"/>
    </source>
</evidence>
<dbReference type="PROSITE" id="PS50011">
    <property type="entry name" value="PROTEIN_KINASE_DOM"/>
    <property type="match status" value="1"/>
</dbReference>
<dbReference type="InterPro" id="IPR008271">
    <property type="entry name" value="Ser/Thr_kinase_AS"/>
</dbReference>
<feature type="binding site" evidence="10">
    <location>
        <begin position="176"/>
        <end position="178"/>
    </location>
    <ligand>
        <name>ATP</name>
        <dbReference type="ChEBI" id="CHEBI:30616"/>
    </ligand>
</feature>
<keyword evidence="5 14" id="KW-0418">Kinase</keyword>
<dbReference type="Gene3D" id="3.30.200.20">
    <property type="entry name" value="Phosphorylase Kinase, domain 1"/>
    <property type="match status" value="1"/>
</dbReference>
<keyword evidence="4 10" id="KW-0547">Nucleotide-binding</keyword>
<dbReference type="InterPro" id="IPR030616">
    <property type="entry name" value="Aur-like"/>
</dbReference>
<dbReference type="InterPro" id="IPR017441">
    <property type="entry name" value="Protein_kinase_ATP_BS"/>
</dbReference>
<dbReference type="GO" id="GO:0032506">
    <property type="term" value="P:cytokinetic process"/>
    <property type="evidence" value="ECO:0007669"/>
    <property type="project" value="UniProtKB-ARBA"/>
</dbReference>
<dbReference type="FunCoup" id="A0A067RI07">
    <property type="interactions" value="35"/>
</dbReference>
<reference evidence="16 17" key="1">
    <citation type="journal article" date="2014" name="Nat. Commun.">
        <title>Molecular traces of alternative social organization in a termite genome.</title>
        <authorList>
            <person name="Terrapon N."/>
            <person name="Li C."/>
            <person name="Robertson H.M."/>
            <person name="Ji L."/>
            <person name="Meng X."/>
            <person name="Booth W."/>
            <person name="Chen Z."/>
            <person name="Childers C.P."/>
            <person name="Glastad K.M."/>
            <person name="Gokhale K."/>
            <person name="Gowin J."/>
            <person name="Gronenberg W."/>
            <person name="Hermansen R.A."/>
            <person name="Hu H."/>
            <person name="Hunt B.G."/>
            <person name="Huylmans A.K."/>
            <person name="Khalil S.M."/>
            <person name="Mitchell R.D."/>
            <person name="Munoz-Torres M.C."/>
            <person name="Mustard J.A."/>
            <person name="Pan H."/>
            <person name="Reese J.T."/>
            <person name="Scharf M.E."/>
            <person name="Sun F."/>
            <person name="Vogel H."/>
            <person name="Xiao J."/>
            <person name="Yang W."/>
            <person name="Yang Z."/>
            <person name="Yang Z."/>
            <person name="Zhou J."/>
            <person name="Zhu J."/>
            <person name="Brent C.S."/>
            <person name="Elsik C.G."/>
            <person name="Goodisman M.A."/>
            <person name="Liberles D.A."/>
            <person name="Roe R.M."/>
            <person name="Vargo E.L."/>
            <person name="Vilcinskas A."/>
            <person name="Wang J."/>
            <person name="Bornberg-Bauer E."/>
            <person name="Korb J."/>
            <person name="Zhang G."/>
            <person name="Liebig J."/>
        </authorList>
    </citation>
    <scope>NUCLEOTIDE SEQUENCE [LARGE SCALE GENOMIC DNA]</scope>
    <source>
        <tissue evidence="16">Whole organism</tissue>
    </source>
</reference>
<dbReference type="GO" id="GO:0005524">
    <property type="term" value="F:ATP binding"/>
    <property type="evidence" value="ECO:0007669"/>
    <property type="project" value="UniProtKB-UniRule"/>
</dbReference>
<evidence type="ECO:0000256" key="3">
    <source>
        <dbReference type="ARBA" id="ARBA00022679"/>
    </source>
</evidence>
<dbReference type="Pfam" id="PF00069">
    <property type="entry name" value="Pkinase"/>
    <property type="match status" value="1"/>
</dbReference>
<dbReference type="GO" id="GO:0030496">
    <property type="term" value="C:midbody"/>
    <property type="evidence" value="ECO:0007669"/>
    <property type="project" value="UniProtKB-SubCell"/>
</dbReference>
<evidence type="ECO:0000256" key="4">
    <source>
        <dbReference type="ARBA" id="ARBA00022741"/>
    </source>
</evidence>
<dbReference type="EMBL" id="KK852498">
    <property type="protein sequence ID" value="KDR22618.1"/>
    <property type="molecule type" value="Genomic_DNA"/>
</dbReference>
<dbReference type="FunFam" id="3.30.200.20:FF:000042">
    <property type="entry name" value="Aurora kinase A"/>
    <property type="match status" value="1"/>
</dbReference>
<evidence type="ECO:0000256" key="14">
    <source>
        <dbReference type="RuleBase" id="RU367134"/>
    </source>
</evidence>
<comment type="subcellular location">
    <subcellularLocation>
        <location evidence="1">Midbody</location>
    </subcellularLocation>
</comment>
<dbReference type="OMA" id="KRLDMHY"/>
<evidence type="ECO:0000256" key="11">
    <source>
        <dbReference type="PIRSR" id="PIRSR630616-3"/>
    </source>
</evidence>
<dbReference type="GO" id="GO:0000070">
    <property type="term" value="P:mitotic sister chromatid segregation"/>
    <property type="evidence" value="ECO:0007669"/>
    <property type="project" value="UniProtKB-ARBA"/>
</dbReference>
<dbReference type="SUPFAM" id="SSF56112">
    <property type="entry name" value="Protein kinase-like (PK-like)"/>
    <property type="match status" value="1"/>
</dbReference>
<dbReference type="Gene3D" id="1.10.510.10">
    <property type="entry name" value="Transferase(Phosphotransferase) domain 1"/>
    <property type="match status" value="1"/>
</dbReference>
<feature type="binding site" evidence="10">
    <location>
        <position position="108"/>
    </location>
    <ligand>
        <name>ATP</name>
        <dbReference type="ChEBI" id="CHEBI:30616"/>
    </ligand>
</feature>
<gene>
    <name evidence="16" type="ORF">L798_12748</name>
</gene>
<dbReference type="STRING" id="136037.A0A067RI07"/>
<feature type="binding site" evidence="10">
    <location>
        <position position="241"/>
    </location>
    <ligand>
        <name>ATP</name>
        <dbReference type="ChEBI" id="CHEBI:30616"/>
    </ligand>
</feature>
<dbReference type="PANTHER" id="PTHR24350">
    <property type="entry name" value="SERINE/THREONINE-PROTEIN KINASE IAL-RELATED"/>
    <property type="match status" value="1"/>
</dbReference>
<evidence type="ECO:0000313" key="17">
    <source>
        <dbReference type="Proteomes" id="UP000027135"/>
    </source>
</evidence>
<sequence>MEGNCHLVSVMVTSDEAFEILNVENIVTQVKMQSASNVKNKEELRALCRKIGLSEDLCLYPPDCPPEYRDDVEKLSIRMIENIASRNGKPKEWTIDDFDIGYPLGRGKFGRVYLARDKYCHLTVAIKVLYKSEIRKSRVEHQVLREIEIQTHLKHPNILCLRTYFYDEKRIYLVLDYAAGGELYKHLQTSPNHRFSEGKAAKYVYQVADALNFCHLNKVIHRDIKPENLLLTMRGDILLADFGWSVHAPSSRRKTLCGTLDYLPPEMVEAKTYNEFVDHWCLGVLCYEFLVGRPPFESGDTNETYSRIKNVDLHFPKCVPEGAKDLISKLLRQCPAERMPLPDVMKHPWIVNNIAK</sequence>
<dbReference type="Proteomes" id="UP000027135">
    <property type="component" value="Unassembled WGS sequence"/>
</dbReference>
<dbReference type="AlphaFoldDB" id="A0A067RI07"/>
<protein>
    <recommendedName>
        <fullName evidence="14">Aurora kinase</fullName>
        <ecNumber evidence="14">2.7.11.1</ecNumber>
    </recommendedName>
</protein>
<feature type="binding site" evidence="10 12">
    <location>
        <position position="127"/>
    </location>
    <ligand>
        <name>ATP</name>
        <dbReference type="ChEBI" id="CHEBI:30616"/>
    </ligand>
</feature>
<evidence type="ECO:0000256" key="10">
    <source>
        <dbReference type="PIRSR" id="PIRSR630616-2"/>
    </source>
</evidence>
<evidence type="ECO:0000259" key="15">
    <source>
        <dbReference type="PROSITE" id="PS50011"/>
    </source>
</evidence>
<dbReference type="PROSITE" id="PS00107">
    <property type="entry name" value="PROTEIN_KINASE_ATP"/>
    <property type="match status" value="1"/>
</dbReference>
<organism evidence="16 17">
    <name type="scientific">Zootermopsis nevadensis</name>
    <name type="common">Dampwood termite</name>
    <dbReference type="NCBI Taxonomy" id="136037"/>
    <lineage>
        <taxon>Eukaryota</taxon>
        <taxon>Metazoa</taxon>
        <taxon>Ecdysozoa</taxon>
        <taxon>Arthropoda</taxon>
        <taxon>Hexapoda</taxon>
        <taxon>Insecta</taxon>
        <taxon>Pterygota</taxon>
        <taxon>Neoptera</taxon>
        <taxon>Polyneoptera</taxon>
        <taxon>Dictyoptera</taxon>
        <taxon>Blattodea</taxon>
        <taxon>Blattoidea</taxon>
        <taxon>Termitoidae</taxon>
        <taxon>Termopsidae</taxon>
        <taxon>Zootermopsis</taxon>
    </lineage>
</organism>
<comment type="catalytic activity">
    <reaction evidence="7 14">
        <text>L-threonyl-[protein] + ATP = O-phospho-L-threonyl-[protein] + ADP + H(+)</text>
        <dbReference type="Rhea" id="RHEA:46608"/>
        <dbReference type="Rhea" id="RHEA-COMP:11060"/>
        <dbReference type="Rhea" id="RHEA-COMP:11605"/>
        <dbReference type="ChEBI" id="CHEBI:15378"/>
        <dbReference type="ChEBI" id="CHEBI:30013"/>
        <dbReference type="ChEBI" id="CHEBI:30616"/>
        <dbReference type="ChEBI" id="CHEBI:61977"/>
        <dbReference type="ChEBI" id="CHEBI:456216"/>
        <dbReference type="EC" id="2.7.11.1"/>
    </reaction>
</comment>
<evidence type="ECO:0000313" key="16">
    <source>
        <dbReference type="EMBL" id="KDR22618.1"/>
    </source>
</evidence>
<dbReference type="FunFam" id="1.10.510.10:FF:000235">
    <property type="entry name" value="Serine/threonine-protein kinase ark1"/>
    <property type="match status" value="1"/>
</dbReference>
<comment type="catalytic activity">
    <reaction evidence="8 14">
        <text>L-seryl-[protein] + ATP = O-phospho-L-seryl-[protein] + ADP + H(+)</text>
        <dbReference type="Rhea" id="RHEA:17989"/>
        <dbReference type="Rhea" id="RHEA-COMP:9863"/>
        <dbReference type="Rhea" id="RHEA-COMP:11604"/>
        <dbReference type="ChEBI" id="CHEBI:15378"/>
        <dbReference type="ChEBI" id="CHEBI:29999"/>
        <dbReference type="ChEBI" id="CHEBI:30616"/>
        <dbReference type="ChEBI" id="CHEBI:83421"/>
        <dbReference type="ChEBI" id="CHEBI:456216"/>
        <dbReference type="EC" id="2.7.11.1"/>
    </reaction>
</comment>
<dbReference type="EC" id="2.7.11.1" evidence="14"/>
<dbReference type="GO" id="GO:0006325">
    <property type="term" value="P:chromatin organization"/>
    <property type="evidence" value="ECO:0007669"/>
    <property type="project" value="UniProtKB-ARBA"/>
</dbReference>
<dbReference type="SMART" id="SM00220">
    <property type="entry name" value="S_TKc"/>
    <property type="match status" value="1"/>
</dbReference>
<evidence type="ECO:0000256" key="2">
    <source>
        <dbReference type="ARBA" id="ARBA00022527"/>
    </source>
</evidence>
<evidence type="ECO:0000256" key="6">
    <source>
        <dbReference type="ARBA" id="ARBA00022840"/>
    </source>
</evidence>
<feature type="cross-link" description="Glycyl lysine isopeptide (Lys-Gly) (interchain with G-Cter in SUMO2)" evidence="11">
    <location>
        <position position="225"/>
    </location>
</feature>
<dbReference type="InterPro" id="IPR000719">
    <property type="entry name" value="Prot_kinase_dom"/>
</dbReference>
<evidence type="ECO:0000256" key="12">
    <source>
        <dbReference type="PROSITE-ProRule" id="PRU10141"/>
    </source>
</evidence>
<dbReference type="eggNOG" id="KOG0580">
    <property type="taxonomic scope" value="Eukaryota"/>
</dbReference>
<dbReference type="InterPro" id="IPR011009">
    <property type="entry name" value="Kinase-like_dom_sf"/>
</dbReference>
<feature type="active site" description="Proton acceptor" evidence="9">
    <location>
        <position position="223"/>
    </location>
</feature>
<keyword evidence="2 13" id="KW-0723">Serine/threonine-protein kinase</keyword>